<sequence>MRAVFSVDIISLTLQRKLLEELVQRFVIKVLLCLSEHQQETCRFSSPMVNCSPLQNSKRCFKAK</sequence>
<protein>
    <submittedName>
        <fullName evidence="1">Uncharacterized protein</fullName>
    </submittedName>
</protein>
<gene>
    <name evidence="1" type="ORF">TPHV1_40059</name>
</gene>
<proteinExistence type="predicted"/>
<organism evidence="1 2">
    <name type="scientific">Treponema phagedenis</name>
    <dbReference type="NCBI Taxonomy" id="162"/>
    <lineage>
        <taxon>Bacteria</taxon>
        <taxon>Pseudomonadati</taxon>
        <taxon>Spirochaetota</taxon>
        <taxon>Spirochaetia</taxon>
        <taxon>Spirochaetales</taxon>
        <taxon>Treponemataceae</taxon>
        <taxon>Treponema</taxon>
    </lineage>
</organism>
<keyword evidence="2" id="KW-1185">Reference proteome</keyword>
<dbReference type="Proteomes" id="UP000042527">
    <property type="component" value="Unassembled WGS sequence"/>
</dbReference>
<dbReference type="AlphaFoldDB" id="A0A0B7H0W5"/>
<evidence type="ECO:0000313" key="2">
    <source>
        <dbReference type="Proteomes" id="UP000042527"/>
    </source>
</evidence>
<dbReference type="EMBL" id="CDNC01000034">
    <property type="protein sequence ID" value="CEM62556.1"/>
    <property type="molecule type" value="Genomic_DNA"/>
</dbReference>
<reference evidence="2" key="1">
    <citation type="submission" date="2015-01" db="EMBL/GenBank/DDBJ databases">
        <authorList>
            <person name="Manzoor Shahid"/>
            <person name="Zubair Saima"/>
        </authorList>
    </citation>
    <scope>NUCLEOTIDE SEQUENCE [LARGE SCALE GENOMIC DNA]</scope>
    <source>
        <strain evidence="2">V1</strain>
    </source>
</reference>
<accession>A0A0B7H0W5</accession>
<evidence type="ECO:0000313" key="1">
    <source>
        <dbReference type="EMBL" id="CEM62556.1"/>
    </source>
</evidence>
<name>A0A0B7H0W5_TREPH</name>